<dbReference type="EMBL" id="JANKHO010000962">
    <property type="protein sequence ID" value="KAJ3504787.1"/>
    <property type="molecule type" value="Genomic_DNA"/>
</dbReference>
<dbReference type="AlphaFoldDB" id="A0A9W8JYL7"/>
<organism evidence="1 2">
    <name type="scientific">Agrocybe chaxingu</name>
    <dbReference type="NCBI Taxonomy" id="84603"/>
    <lineage>
        <taxon>Eukaryota</taxon>
        <taxon>Fungi</taxon>
        <taxon>Dikarya</taxon>
        <taxon>Basidiomycota</taxon>
        <taxon>Agaricomycotina</taxon>
        <taxon>Agaricomycetes</taxon>
        <taxon>Agaricomycetidae</taxon>
        <taxon>Agaricales</taxon>
        <taxon>Agaricineae</taxon>
        <taxon>Strophariaceae</taxon>
        <taxon>Agrocybe</taxon>
    </lineage>
</organism>
<dbReference type="Proteomes" id="UP001148786">
    <property type="component" value="Unassembled WGS sequence"/>
</dbReference>
<comment type="caution">
    <text evidence="1">The sequence shown here is derived from an EMBL/GenBank/DDBJ whole genome shotgun (WGS) entry which is preliminary data.</text>
</comment>
<keyword evidence="2" id="KW-1185">Reference proteome</keyword>
<proteinExistence type="predicted"/>
<sequence length="679" mass="75599">MDSDSTLSNECIYDQISSESIISTGFGSLMSLNSEDLDLTISATPAAAAHANPLTKRTLYISKHDILRTEASGEGEDLVWVIYLTRSAMAAMDVDIYLGTPLVVDHGLKDLGEVEYRFGWRPLPRLDGLVAFVEAQASVPKTTADGITRIHPRICVTAPKERVKISRVHFDFSHKDDSRKVNTTCLCAPSIIRSWFSCCFSSTCHPNSSQKYTHSGDPALVQKCRRSRAPGQALLQRGRYTRPKDFPLLLFDTFIVLHCHVQHRHLPLLHSHVSGFGQHARPSVVGTFCPNPLLELSPQSDEEVPYYPSDSLFTPNLSPNPPPPDRYVGCLLALPNLRHILVSGDIRLLAIAHHRSVVEAQVVDWINNYSLVDVERFLTNGIGSIGCNKTLRRIGVSFMFKTSPSFRQALLSLDLRFPMLQFVYIHVAHVNALHISEMLAYQEHVVLPNIEVFSIGYTTATSPTFVTAKEDTFRYFRIGSIQWTRKSFDTGVWKAEDKIEEIDEDAYPTSIGSANDPSNGTTKYLPEVYFQKVSIPDPASALLSTFTLSSSSPSILLPTFPVSRSTLSFSFHFCQTSVPGFDIVIQFDSHHLCYADSTTLLLQSTQSHKTFQSTVIPASASKRESSSLSSYGNRLKTFVAGKRQRISNPERDFTRDSITYIPCPLAVSRSTMTLINVLP</sequence>
<name>A0A9W8JYL7_9AGAR</name>
<reference evidence="1" key="1">
    <citation type="submission" date="2022-07" db="EMBL/GenBank/DDBJ databases">
        <title>Genome Sequence of Agrocybe chaxingu.</title>
        <authorList>
            <person name="Buettner E."/>
        </authorList>
    </citation>
    <scope>NUCLEOTIDE SEQUENCE</scope>
    <source>
        <strain evidence="1">MP-N11</strain>
    </source>
</reference>
<accession>A0A9W8JYL7</accession>
<protein>
    <submittedName>
        <fullName evidence="1">Uncharacterized protein</fullName>
    </submittedName>
</protein>
<gene>
    <name evidence="1" type="ORF">NLJ89_g7756</name>
</gene>
<evidence type="ECO:0000313" key="1">
    <source>
        <dbReference type="EMBL" id="KAJ3504787.1"/>
    </source>
</evidence>
<evidence type="ECO:0000313" key="2">
    <source>
        <dbReference type="Proteomes" id="UP001148786"/>
    </source>
</evidence>